<sequence>MTRNTTPTGPLERAAQRGVGRFVVNPRIAPRRKPRRAGRTPTGREAEHYAEAALAALEYCSQTVDQFRTLVAIAATLLRTPPTRHDARVSRQTMLQLLLDTAEHYQRGAENDRALFEVLVLDARNLHGTDMGADEALKLLGQRRTQAARYQV</sequence>
<dbReference type="Proteomes" id="UP000826462">
    <property type="component" value="Chromosome 2"/>
</dbReference>
<name>A0ABX8UTZ5_9BURK</name>
<proteinExistence type="predicted"/>
<evidence type="ECO:0000313" key="2">
    <source>
        <dbReference type="Proteomes" id="UP000826462"/>
    </source>
</evidence>
<evidence type="ECO:0000313" key="1">
    <source>
        <dbReference type="EMBL" id="QYD72281.1"/>
    </source>
</evidence>
<reference evidence="1 2" key="1">
    <citation type="submission" date="2021-07" db="EMBL/GenBank/DDBJ databases">
        <title>Paraburkholderia edwinii protects Aspergillus sp. from phenazines by acting as a toxin sponge.</title>
        <authorList>
            <person name="Dahlstrom K.M."/>
            <person name="Newman D.K."/>
        </authorList>
    </citation>
    <scope>NUCLEOTIDE SEQUENCE [LARGE SCALE GENOMIC DNA]</scope>
    <source>
        <strain evidence="1 2">Pe01</strain>
    </source>
</reference>
<accession>A0ABX8UTZ5</accession>
<keyword evidence="2" id="KW-1185">Reference proteome</keyword>
<gene>
    <name evidence="1" type="ORF">KZJ38_35695</name>
</gene>
<protein>
    <submittedName>
        <fullName evidence="1">Uncharacterized protein</fullName>
    </submittedName>
</protein>
<organism evidence="1 2">
    <name type="scientific">Paraburkholderia edwinii</name>
    <dbReference type="NCBI Taxonomy" id="2861782"/>
    <lineage>
        <taxon>Bacteria</taxon>
        <taxon>Pseudomonadati</taxon>
        <taxon>Pseudomonadota</taxon>
        <taxon>Betaproteobacteria</taxon>
        <taxon>Burkholderiales</taxon>
        <taxon>Burkholderiaceae</taxon>
        <taxon>Paraburkholderia</taxon>
    </lineage>
</organism>
<dbReference type="EMBL" id="CP080096">
    <property type="protein sequence ID" value="QYD72281.1"/>
    <property type="molecule type" value="Genomic_DNA"/>
</dbReference>
<dbReference type="RefSeq" id="WP_219801709.1">
    <property type="nucleotide sequence ID" value="NZ_CP080096.1"/>
</dbReference>